<feature type="disulfide bond" evidence="9">
    <location>
        <begin position="76"/>
        <end position="91"/>
    </location>
</feature>
<dbReference type="Proteomes" id="UP000683360">
    <property type="component" value="Unassembled WGS sequence"/>
</dbReference>
<keyword evidence="7" id="KW-0675">Receptor</keyword>
<feature type="chain" id="PRO_5035910710" evidence="10">
    <location>
        <begin position="19"/>
        <end position="168"/>
    </location>
</feature>
<reference evidence="11" key="1">
    <citation type="submission" date="2021-03" db="EMBL/GenBank/DDBJ databases">
        <authorList>
            <person name="Bekaert M."/>
        </authorList>
    </citation>
    <scope>NUCLEOTIDE SEQUENCE</scope>
</reference>
<dbReference type="GO" id="GO:0005041">
    <property type="term" value="F:low-density lipoprotein particle receptor activity"/>
    <property type="evidence" value="ECO:0007669"/>
    <property type="project" value="TreeGrafter"/>
</dbReference>
<comment type="caution">
    <text evidence="11">The sequence shown here is derived from an EMBL/GenBank/DDBJ whole genome shotgun (WGS) entry which is preliminary data.</text>
</comment>
<evidence type="ECO:0000256" key="10">
    <source>
        <dbReference type="SAM" id="SignalP"/>
    </source>
</evidence>
<evidence type="ECO:0000313" key="12">
    <source>
        <dbReference type="Proteomes" id="UP000683360"/>
    </source>
</evidence>
<organism evidence="11 12">
    <name type="scientific">Mytilus edulis</name>
    <name type="common">Blue mussel</name>
    <dbReference type="NCBI Taxonomy" id="6550"/>
    <lineage>
        <taxon>Eukaryota</taxon>
        <taxon>Metazoa</taxon>
        <taxon>Spiralia</taxon>
        <taxon>Lophotrochozoa</taxon>
        <taxon>Mollusca</taxon>
        <taxon>Bivalvia</taxon>
        <taxon>Autobranchia</taxon>
        <taxon>Pteriomorphia</taxon>
        <taxon>Mytilida</taxon>
        <taxon>Mytiloidea</taxon>
        <taxon>Mytilidae</taxon>
        <taxon>Mytilinae</taxon>
        <taxon>Mytilus</taxon>
    </lineage>
</organism>
<dbReference type="EMBL" id="CAJPWZ010001303">
    <property type="protein sequence ID" value="CAG2212574.1"/>
    <property type="molecule type" value="Genomic_DNA"/>
</dbReference>
<dbReference type="InterPro" id="IPR036055">
    <property type="entry name" value="LDL_receptor-like_sf"/>
</dbReference>
<dbReference type="AlphaFoldDB" id="A0A8S3RVH5"/>
<evidence type="ECO:0000256" key="8">
    <source>
        <dbReference type="ARBA" id="ARBA00023180"/>
    </source>
</evidence>
<dbReference type="PROSITE" id="PS50068">
    <property type="entry name" value="LDLRA_2"/>
    <property type="match status" value="2"/>
</dbReference>
<dbReference type="PROSITE" id="PS01209">
    <property type="entry name" value="LDLRA_1"/>
    <property type="match status" value="1"/>
</dbReference>
<dbReference type="InterPro" id="IPR051221">
    <property type="entry name" value="LDLR-related"/>
</dbReference>
<dbReference type="GO" id="GO:0005886">
    <property type="term" value="C:plasma membrane"/>
    <property type="evidence" value="ECO:0007669"/>
    <property type="project" value="TreeGrafter"/>
</dbReference>
<keyword evidence="5" id="KW-0472">Membrane</keyword>
<feature type="disulfide bond" evidence="9">
    <location>
        <begin position="19"/>
        <end position="31"/>
    </location>
</feature>
<sequence length="168" mass="18903">MNFKVALALGLFFGTALCCPDNKYECLDGKCIQSRFVCDSWVDCSKGEDDMGCLGCARDKFACHNNGSCIPWYKVCDGTDDCGDSTDERGCHNICWNIENYQITGKLSSKQQLSNTIFSDDKPVSKSLNKEGKVRAARTNMYQKKNEAEKIANKLEKLRLLGRRKDEK</sequence>
<comment type="caution">
    <text evidence="9">Lacks conserved residue(s) required for the propagation of feature annotation.</text>
</comment>
<keyword evidence="12" id="KW-1185">Reference proteome</keyword>
<dbReference type="InterPro" id="IPR002172">
    <property type="entry name" value="LDrepeatLR_classA_rpt"/>
</dbReference>
<dbReference type="OrthoDB" id="10013209at2759"/>
<dbReference type="Gene3D" id="4.10.400.10">
    <property type="entry name" value="Low-density Lipoprotein Receptor"/>
    <property type="match status" value="2"/>
</dbReference>
<keyword evidence="6 9" id="KW-1015">Disulfide bond</keyword>
<keyword evidence="10" id="KW-0732">Signal</keyword>
<feature type="signal peptide" evidence="10">
    <location>
        <begin position="1"/>
        <end position="18"/>
    </location>
</feature>
<keyword evidence="3" id="KW-0677">Repeat</keyword>
<name>A0A8S3RVH5_MYTED</name>
<evidence type="ECO:0000256" key="5">
    <source>
        <dbReference type="ARBA" id="ARBA00023136"/>
    </source>
</evidence>
<gene>
    <name evidence="11" type="ORF">MEDL_26539</name>
</gene>
<dbReference type="InterPro" id="IPR023415">
    <property type="entry name" value="LDLR_class-A_CS"/>
</dbReference>
<keyword evidence="2" id="KW-0812">Transmembrane</keyword>
<dbReference type="PANTHER" id="PTHR22722">
    <property type="entry name" value="LOW-DENSITY LIPOPROTEIN RECEPTOR-RELATED PROTEIN 2-RELATED"/>
    <property type="match status" value="1"/>
</dbReference>
<feature type="disulfide bond" evidence="9">
    <location>
        <begin position="38"/>
        <end position="53"/>
    </location>
</feature>
<evidence type="ECO:0000256" key="2">
    <source>
        <dbReference type="ARBA" id="ARBA00022692"/>
    </source>
</evidence>
<evidence type="ECO:0000256" key="9">
    <source>
        <dbReference type="PROSITE-ProRule" id="PRU00124"/>
    </source>
</evidence>
<evidence type="ECO:0000256" key="7">
    <source>
        <dbReference type="ARBA" id="ARBA00023170"/>
    </source>
</evidence>
<feature type="disulfide bond" evidence="9">
    <location>
        <begin position="26"/>
        <end position="44"/>
    </location>
</feature>
<comment type="subcellular location">
    <subcellularLocation>
        <location evidence="1">Membrane</location>
        <topology evidence="1">Single-pass membrane protein</topology>
    </subcellularLocation>
</comment>
<dbReference type="Pfam" id="PF00057">
    <property type="entry name" value="Ldl_recept_a"/>
    <property type="match status" value="2"/>
</dbReference>
<proteinExistence type="predicted"/>
<accession>A0A8S3RVH5</accession>
<protein>
    <submittedName>
        <fullName evidence="11">Uncharacterized protein</fullName>
    </submittedName>
</protein>
<dbReference type="SUPFAM" id="SSF57424">
    <property type="entry name" value="LDL receptor-like module"/>
    <property type="match status" value="2"/>
</dbReference>
<evidence type="ECO:0000313" key="11">
    <source>
        <dbReference type="EMBL" id="CAG2212574.1"/>
    </source>
</evidence>
<dbReference type="CDD" id="cd00112">
    <property type="entry name" value="LDLa"/>
    <property type="match status" value="2"/>
</dbReference>
<keyword evidence="8" id="KW-0325">Glycoprotein</keyword>
<evidence type="ECO:0000256" key="4">
    <source>
        <dbReference type="ARBA" id="ARBA00022989"/>
    </source>
</evidence>
<evidence type="ECO:0000256" key="6">
    <source>
        <dbReference type="ARBA" id="ARBA00023157"/>
    </source>
</evidence>
<evidence type="ECO:0000256" key="3">
    <source>
        <dbReference type="ARBA" id="ARBA00022737"/>
    </source>
</evidence>
<keyword evidence="4" id="KW-1133">Transmembrane helix</keyword>
<dbReference type="PANTHER" id="PTHR22722:SF5">
    <property type="entry name" value="LOW-DENSITY LIPOPROTEIN RECEPTOR-RELATED PROTEIN 1B"/>
    <property type="match status" value="1"/>
</dbReference>
<evidence type="ECO:0000256" key="1">
    <source>
        <dbReference type="ARBA" id="ARBA00004167"/>
    </source>
</evidence>
<dbReference type="SMART" id="SM00192">
    <property type="entry name" value="LDLa"/>
    <property type="match status" value="2"/>
</dbReference>
<dbReference type="GO" id="GO:0043235">
    <property type="term" value="C:receptor complex"/>
    <property type="evidence" value="ECO:0007669"/>
    <property type="project" value="TreeGrafter"/>
</dbReference>
<dbReference type="PRINTS" id="PR00261">
    <property type="entry name" value="LDLRECEPTOR"/>
</dbReference>